<reference evidence="4 5" key="1">
    <citation type="submission" date="2016-10" db="EMBL/GenBank/DDBJ databases">
        <authorList>
            <person name="de Groot N.N."/>
        </authorList>
    </citation>
    <scope>NUCLEOTIDE SEQUENCE [LARGE SCALE GENOMIC DNA]</scope>
    <source>
        <strain evidence="4">MBHS1</strain>
    </source>
</reference>
<organism evidence="4 5">
    <name type="scientific">Candidatus Venteria ishoeyi</name>
    <dbReference type="NCBI Taxonomy" id="1899563"/>
    <lineage>
        <taxon>Bacteria</taxon>
        <taxon>Pseudomonadati</taxon>
        <taxon>Pseudomonadota</taxon>
        <taxon>Gammaproteobacteria</taxon>
        <taxon>Thiotrichales</taxon>
        <taxon>Thiotrichaceae</taxon>
        <taxon>Venteria</taxon>
    </lineage>
</organism>
<sequence length="176" mass="20010">MATTLNNLASLYESMGAYEKALPLYERSLEIKEVALGKGHPSIATTRHVTLTYFLKCIADTFYYNPALPYNFLMIFIETSIFTKLLSGYFSDEEYRCLQSYLLQKPDAGDIVRGTGGVRKVRWAQAGKGKSGGVRVIYYWKKNAHEIWLLTLYSKSERATLPSHVLKQIAEAIEHE</sequence>
<evidence type="ECO:0000256" key="3">
    <source>
        <dbReference type="PROSITE-ProRule" id="PRU00339"/>
    </source>
</evidence>
<dbReference type="EMBL" id="FMSV02000550">
    <property type="protein sequence ID" value="SEH08495.1"/>
    <property type="molecule type" value="Genomic_DNA"/>
</dbReference>
<evidence type="ECO:0000313" key="4">
    <source>
        <dbReference type="EMBL" id="SEH08495.1"/>
    </source>
</evidence>
<dbReference type="AlphaFoldDB" id="A0A1H6FHH2"/>
<dbReference type="Proteomes" id="UP000236724">
    <property type="component" value="Unassembled WGS sequence"/>
</dbReference>
<name>A0A1H6FHH2_9GAMM</name>
<evidence type="ECO:0000256" key="1">
    <source>
        <dbReference type="ARBA" id="ARBA00022737"/>
    </source>
</evidence>
<feature type="repeat" description="TPR" evidence="3">
    <location>
        <begin position="2"/>
        <end position="35"/>
    </location>
</feature>
<dbReference type="InterPro" id="IPR011990">
    <property type="entry name" value="TPR-like_helical_dom_sf"/>
</dbReference>
<dbReference type="SMART" id="SM00028">
    <property type="entry name" value="TPR"/>
    <property type="match status" value="1"/>
</dbReference>
<proteinExistence type="predicted"/>
<dbReference type="OrthoDB" id="197283at2"/>
<dbReference type="Gene3D" id="1.25.40.10">
    <property type="entry name" value="Tetratricopeptide repeat domain"/>
    <property type="match status" value="1"/>
</dbReference>
<dbReference type="Pfam" id="PF13374">
    <property type="entry name" value="TPR_10"/>
    <property type="match status" value="1"/>
</dbReference>
<evidence type="ECO:0000313" key="5">
    <source>
        <dbReference type="Proteomes" id="UP000236724"/>
    </source>
</evidence>
<dbReference type="PANTHER" id="PTHR45641:SF19">
    <property type="entry name" value="NEPHROCYSTIN-3"/>
    <property type="match status" value="1"/>
</dbReference>
<keyword evidence="1" id="KW-0677">Repeat</keyword>
<dbReference type="PROSITE" id="PS50005">
    <property type="entry name" value="TPR"/>
    <property type="match status" value="1"/>
</dbReference>
<dbReference type="PANTHER" id="PTHR45641">
    <property type="entry name" value="TETRATRICOPEPTIDE REPEAT PROTEIN (AFU_ORTHOLOGUE AFUA_6G03870)"/>
    <property type="match status" value="1"/>
</dbReference>
<accession>A0A1H6FHH2</accession>
<dbReference type="SUPFAM" id="SSF48452">
    <property type="entry name" value="TPR-like"/>
    <property type="match status" value="1"/>
</dbReference>
<protein>
    <submittedName>
        <fullName evidence="4">Toxin HigB-2</fullName>
    </submittedName>
</protein>
<dbReference type="InterPro" id="IPR019734">
    <property type="entry name" value="TPR_rpt"/>
</dbReference>
<gene>
    <name evidence="4" type="primary">higB-2_2</name>
    <name evidence="4" type="ORF">MBHS_04387</name>
</gene>
<keyword evidence="2 3" id="KW-0802">TPR repeat</keyword>
<keyword evidence="5" id="KW-1185">Reference proteome</keyword>
<evidence type="ECO:0000256" key="2">
    <source>
        <dbReference type="ARBA" id="ARBA00022803"/>
    </source>
</evidence>